<dbReference type="InterPro" id="IPR050297">
    <property type="entry name" value="LipidA_mod_glycosyltrf_83"/>
</dbReference>
<evidence type="ECO:0000259" key="9">
    <source>
        <dbReference type="Pfam" id="PF13231"/>
    </source>
</evidence>
<feature type="transmembrane region" description="Helical" evidence="8">
    <location>
        <begin position="12"/>
        <end position="34"/>
    </location>
</feature>
<keyword evidence="5 8" id="KW-0812">Transmembrane</keyword>
<keyword evidence="3 10" id="KW-0328">Glycosyltransferase</keyword>
<evidence type="ECO:0000313" key="10">
    <source>
        <dbReference type="EMBL" id="SIO20939.1"/>
    </source>
</evidence>
<dbReference type="Pfam" id="PF13231">
    <property type="entry name" value="PMT_2"/>
    <property type="match status" value="1"/>
</dbReference>
<evidence type="ECO:0000256" key="2">
    <source>
        <dbReference type="ARBA" id="ARBA00022475"/>
    </source>
</evidence>
<dbReference type="PANTHER" id="PTHR33908:SF11">
    <property type="entry name" value="MEMBRANE PROTEIN"/>
    <property type="match status" value="1"/>
</dbReference>
<dbReference type="Proteomes" id="UP000184932">
    <property type="component" value="Unassembled WGS sequence"/>
</dbReference>
<dbReference type="GO" id="GO:0009103">
    <property type="term" value="P:lipopolysaccharide biosynthetic process"/>
    <property type="evidence" value="ECO:0007669"/>
    <property type="project" value="UniProtKB-ARBA"/>
</dbReference>
<accession>A0A1N6HMM8</accession>
<feature type="transmembrane region" description="Helical" evidence="8">
    <location>
        <begin position="202"/>
        <end position="220"/>
    </location>
</feature>
<dbReference type="GO" id="GO:0005886">
    <property type="term" value="C:plasma membrane"/>
    <property type="evidence" value="ECO:0007669"/>
    <property type="project" value="UniProtKB-SubCell"/>
</dbReference>
<feature type="transmembrane region" description="Helical" evidence="8">
    <location>
        <begin position="333"/>
        <end position="353"/>
    </location>
</feature>
<keyword evidence="6 8" id="KW-1133">Transmembrane helix</keyword>
<evidence type="ECO:0000256" key="1">
    <source>
        <dbReference type="ARBA" id="ARBA00004651"/>
    </source>
</evidence>
<keyword evidence="7 8" id="KW-0472">Membrane</keyword>
<feature type="transmembrane region" description="Helical" evidence="8">
    <location>
        <begin position="80"/>
        <end position="102"/>
    </location>
</feature>
<evidence type="ECO:0000256" key="8">
    <source>
        <dbReference type="SAM" id="Phobius"/>
    </source>
</evidence>
<evidence type="ECO:0000256" key="7">
    <source>
        <dbReference type="ARBA" id="ARBA00023136"/>
    </source>
</evidence>
<keyword evidence="11" id="KW-1185">Reference proteome</keyword>
<dbReference type="RefSeq" id="WP_084193080.1">
    <property type="nucleotide sequence ID" value="NZ_FSRL01000001.1"/>
</dbReference>
<dbReference type="GO" id="GO:0016763">
    <property type="term" value="F:pentosyltransferase activity"/>
    <property type="evidence" value="ECO:0007669"/>
    <property type="project" value="TreeGrafter"/>
</dbReference>
<evidence type="ECO:0000256" key="4">
    <source>
        <dbReference type="ARBA" id="ARBA00022679"/>
    </source>
</evidence>
<keyword evidence="4 10" id="KW-0808">Transferase</keyword>
<keyword evidence="2" id="KW-1003">Cell membrane</keyword>
<feature type="transmembrane region" description="Helical" evidence="8">
    <location>
        <begin position="304"/>
        <end position="321"/>
    </location>
</feature>
<evidence type="ECO:0000256" key="6">
    <source>
        <dbReference type="ARBA" id="ARBA00022989"/>
    </source>
</evidence>
<feature type="transmembrane region" description="Helical" evidence="8">
    <location>
        <begin position="157"/>
        <end position="190"/>
    </location>
</feature>
<dbReference type="EMBL" id="FSRL01000001">
    <property type="protein sequence ID" value="SIO20939.1"/>
    <property type="molecule type" value="Genomic_DNA"/>
</dbReference>
<organism evidence="10 11">
    <name type="scientific">Vannielia litorea</name>
    <dbReference type="NCBI Taxonomy" id="1217970"/>
    <lineage>
        <taxon>Bacteria</taxon>
        <taxon>Pseudomonadati</taxon>
        <taxon>Pseudomonadota</taxon>
        <taxon>Alphaproteobacteria</taxon>
        <taxon>Rhodobacterales</taxon>
        <taxon>Paracoccaceae</taxon>
        <taxon>Vannielia</taxon>
    </lineage>
</organism>
<dbReference type="InterPro" id="IPR038731">
    <property type="entry name" value="RgtA/B/C-like"/>
</dbReference>
<dbReference type="PANTHER" id="PTHR33908">
    <property type="entry name" value="MANNOSYLTRANSFERASE YKCB-RELATED"/>
    <property type="match status" value="1"/>
</dbReference>
<sequence>MSASAKPEGAGWFGPSFAVVAALVVFRLALLPFARAEVFVDEAQYWLWGQELAFGYYSKPPMIGWLLRAVTDIAGSDSAFWLRAPAAVLHGITALLLAGLAAELAGRRIAVLVAASYITLPLVAVGSFLISTDTVMFPFLAGALWAWVRVIRERSRGAALLAGALVGLAVMSKYAGAYYLLCAALAALFVPRARVRWSDAGLALLALLVVISPNVIWNIQNGLSTLEHTMDNADWVRDPGGRAGLNWASLGAFAGSQVVVFGPVLLAGLLWGAATRRRPMLLWFSLPILALVCGQALLAEAYANWAAATYLAGTIVAVIVVRRWGRLAMAASLALGTGFAMVLVGATVFAPVLRIGEGPLLMERYLGRVEMSAAIAARAQEAGVTTVVADDRDVLADLFYRIRGEGVAGKLIGIEAHARPEAGRPPNHYVQSHAFAGGAEPVLYVTRRMAAPGCDGAEALAPIAPAEGAFRRRPQQVWRVPGDCWNKGDSS</sequence>
<protein>
    <submittedName>
        <fullName evidence="10">Dolichyl-phosphate-mannose-protein mannosyltransferase</fullName>
    </submittedName>
</protein>
<feature type="domain" description="Glycosyltransferase RgtA/B/C/D-like" evidence="9">
    <location>
        <begin position="58"/>
        <end position="217"/>
    </location>
</feature>
<evidence type="ECO:0000256" key="3">
    <source>
        <dbReference type="ARBA" id="ARBA00022676"/>
    </source>
</evidence>
<name>A0A1N6HMM8_9RHOB</name>
<feature type="transmembrane region" description="Helical" evidence="8">
    <location>
        <begin position="280"/>
        <end position="298"/>
    </location>
</feature>
<dbReference type="STRING" id="1217970.SAMN05444002_3515"/>
<feature type="transmembrane region" description="Helical" evidence="8">
    <location>
        <begin position="247"/>
        <end position="273"/>
    </location>
</feature>
<reference evidence="11" key="1">
    <citation type="submission" date="2016-11" db="EMBL/GenBank/DDBJ databases">
        <authorList>
            <person name="Varghese N."/>
            <person name="Submissions S."/>
        </authorList>
    </citation>
    <scope>NUCLEOTIDE SEQUENCE [LARGE SCALE GENOMIC DNA]</scope>
    <source>
        <strain evidence="11">DSM 29440</strain>
    </source>
</reference>
<feature type="transmembrane region" description="Helical" evidence="8">
    <location>
        <begin position="109"/>
        <end position="130"/>
    </location>
</feature>
<dbReference type="AlphaFoldDB" id="A0A1N6HMM8"/>
<comment type="subcellular location">
    <subcellularLocation>
        <location evidence="1">Cell membrane</location>
        <topology evidence="1">Multi-pass membrane protein</topology>
    </subcellularLocation>
</comment>
<gene>
    <name evidence="10" type="ORF">SAMN05444002_3515</name>
</gene>
<evidence type="ECO:0000256" key="5">
    <source>
        <dbReference type="ARBA" id="ARBA00022692"/>
    </source>
</evidence>
<proteinExistence type="predicted"/>
<dbReference type="OrthoDB" id="9811222at2"/>
<evidence type="ECO:0000313" key="11">
    <source>
        <dbReference type="Proteomes" id="UP000184932"/>
    </source>
</evidence>